<keyword evidence="5 6" id="KW-0472">Membrane</keyword>
<keyword evidence="8" id="KW-1185">Reference proteome</keyword>
<feature type="transmembrane region" description="Helical" evidence="6">
    <location>
        <begin position="38"/>
        <end position="59"/>
    </location>
</feature>
<dbReference type="PANTHER" id="PTHR40277:SF1">
    <property type="entry name" value="BLL5419 PROTEIN"/>
    <property type="match status" value="1"/>
</dbReference>
<feature type="transmembrane region" description="Helical" evidence="6">
    <location>
        <begin position="274"/>
        <end position="297"/>
    </location>
</feature>
<reference evidence="7 8" key="1">
    <citation type="submission" date="2023-12" db="EMBL/GenBank/DDBJ databases">
        <title>Marinobacter qingdaonensis sp. nov., isolated from the intertidal sediment of Qingdao, PR China.</title>
        <authorList>
            <person name="Li Y."/>
        </authorList>
    </citation>
    <scope>NUCLEOTIDE SEQUENCE [LARGE SCALE GENOMIC DNA]</scope>
    <source>
        <strain evidence="7 8">ASW11-75</strain>
    </source>
</reference>
<evidence type="ECO:0000256" key="5">
    <source>
        <dbReference type="ARBA" id="ARBA00023136"/>
    </source>
</evidence>
<keyword evidence="3 6" id="KW-0812">Transmembrane</keyword>
<dbReference type="InterPro" id="IPR022791">
    <property type="entry name" value="L-PG_synthase/AglD"/>
</dbReference>
<feature type="transmembrane region" description="Helical" evidence="6">
    <location>
        <begin position="6"/>
        <end position="26"/>
    </location>
</feature>
<dbReference type="PANTHER" id="PTHR40277">
    <property type="entry name" value="BLL5419 PROTEIN"/>
    <property type="match status" value="1"/>
</dbReference>
<dbReference type="RefSeq" id="WP_322856256.1">
    <property type="nucleotide sequence ID" value="NZ_JAYDCJ010000003.1"/>
</dbReference>
<comment type="caution">
    <text evidence="7">The sequence shown here is derived from an EMBL/GenBank/DDBJ whole genome shotgun (WGS) entry which is preliminary data.</text>
</comment>
<proteinExistence type="predicted"/>
<dbReference type="Proteomes" id="UP001305746">
    <property type="component" value="Unassembled WGS sequence"/>
</dbReference>
<feature type="transmembrane region" description="Helical" evidence="6">
    <location>
        <begin position="151"/>
        <end position="169"/>
    </location>
</feature>
<keyword evidence="4 6" id="KW-1133">Transmembrane helix</keyword>
<evidence type="ECO:0000313" key="7">
    <source>
        <dbReference type="EMBL" id="MEA1081814.1"/>
    </source>
</evidence>
<keyword evidence="2" id="KW-1003">Cell membrane</keyword>
<feature type="transmembrane region" description="Helical" evidence="6">
    <location>
        <begin position="229"/>
        <end position="254"/>
    </location>
</feature>
<organism evidence="7 8">
    <name type="scientific">Marinobacter qingdaonensis</name>
    <dbReference type="NCBI Taxonomy" id="3108486"/>
    <lineage>
        <taxon>Bacteria</taxon>
        <taxon>Pseudomonadati</taxon>
        <taxon>Pseudomonadota</taxon>
        <taxon>Gammaproteobacteria</taxon>
        <taxon>Pseudomonadales</taxon>
        <taxon>Marinobacteraceae</taxon>
        <taxon>Marinobacter</taxon>
    </lineage>
</organism>
<evidence type="ECO:0000256" key="2">
    <source>
        <dbReference type="ARBA" id="ARBA00022475"/>
    </source>
</evidence>
<feature type="transmembrane region" description="Helical" evidence="6">
    <location>
        <begin position="122"/>
        <end position="139"/>
    </location>
</feature>
<dbReference type="Pfam" id="PF03706">
    <property type="entry name" value="LPG_synthase_TM"/>
    <property type="match status" value="1"/>
</dbReference>
<comment type="subcellular location">
    <subcellularLocation>
        <location evidence="1">Cell membrane</location>
        <topology evidence="1">Multi-pass membrane protein</topology>
    </subcellularLocation>
</comment>
<evidence type="ECO:0000256" key="4">
    <source>
        <dbReference type="ARBA" id="ARBA00022989"/>
    </source>
</evidence>
<evidence type="ECO:0000256" key="6">
    <source>
        <dbReference type="SAM" id="Phobius"/>
    </source>
</evidence>
<evidence type="ECO:0000256" key="3">
    <source>
        <dbReference type="ARBA" id="ARBA00022692"/>
    </source>
</evidence>
<evidence type="ECO:0000256" key="1">
    <source>
        <dbReference type="ARBA" id="ARBA00004651"/>
    </source>
</evidence>
<gene>
    <name evidence="7" type="ORF">U5822_14155</name>
</gene>
<protein>
    <submittedName>
        <fullName evidence="7">Lysylphosphatidylglycerol synthase transmembrane domain-containing protein</fullName>
    </submittedName>
</protein>
<dbReference type="EMBL" id="JAYDCJ010000003">
    <property type="protein sequence ID" value="MEA1081814.1"/>
    <property type="molecule type" value="Genomic_DNA"/>
</dbReference>
<accession>A0ABU5P196</accession>
<name>A0ABU5P196_9GAMM</name>
<feature type="transmembrane region" description="Helical" evidence="6">
    <location>
        <begin position="190"/>
        <end position="217"/>
    </location>
</feature>
<sequence>MMPTPVAWRWLFTLGLLGSVVVVLDLDELWQQLRRLPPSLLLPAFLLTGVQVALSAWRWRFTAQRLGLRLPYGRAVREYYLASFLNQVLPGGVVGDVGRAWRHSQHTDHKRGAVHAVVIERLSGQLALLLVVVAALWWLAPASDLFPGEPALWLLLILVGVMVAAWLIRRSRRAGHYLANLHRDLSRTLFGWRVFAIQLGTSLLVLASYLALFLVLAQQAGYLASGAPWLLVAALCSLLLLSMVIPVTVAGWGVREGAAAVLWPFAGLPAEQGVALSVGYGILVLVSSTPGLVVLVWGQAKPGLAQATERGG</sequence>
<evidence type="ECO:0000313" key="8">
    <source>
        <dbReference type="Proteomes" id="UP001305746"/>
    </source>
</evidence>